<evidence type="ECO:0000313" key="8">
    <source>
        <dbReference type="Proteomes" id="UP000198862"/>
    </source>
</evidence>
<keyword evidence="2" id="KW-1003">Cell membrane</keyword>
<dbReference type="Proteomes" id="UP000198862">
    <property type="component" value="Unassembled WGS sequence"/>
</dbReference>
<dbReference type="GO" id="GO:0005886">
    <property type="term" value="C:plasma membrane"/>
    <property type="evidence" value="ECO:0007669"/>
    <property type="project" value="UniProtKB-SubCell"/>
</dbReference>
<feature type="transmembrane region" description="Helical" evidence="6">
    <location>
        <begin position="149"/>
        <end position="170"/>
    </location>
</feature>
<evidence type="ECO:0000313" key="7">
    <source>
        <dbReference type="EMBL" id="SFC90154.1"/>
    </source>
</evidence>
<proteinExistence type="predicted"/>
<keyword evidence="5 6" id="KW-0472">Membrane</keyword>
<accession>A0A1I1MXH5</accession>
<evidence type="ECO:0000256" key="2">
    <source>
        <dbReference type="ARBA" id="ARBA00022475"/>
    </source>
</evidence>
<dbReference type="EMBL" id="FOLO01000022">
    <property type="protein sequence ID" value="SFC90154.1"/>
    <property type="molecule type" value="Genomic_DNA"/>
</dbReference>
<dbReference type="GO" id="GO:0015171">
    <property type="term" value="F:amino acid transmembrane transporter activity"/>
    <property type="evidence" value="ECO:0007669"/>
    <property type="project" value="TreeGrafter"/>
</dbReference>
<dbReference type="RefSeq" id="WP_091985211.1">
    <property type="nucleotide sequence ID" value="NZ_FOLO01000022.1"/>
</dbReference>
<organism evidence="7 8">
    <name type="scientific">Pseudoalteromonas denitrificans DSM 6059</name>
    <dbReference type="NCBI Taxonomy" id="1123010"/>
    <lineage>
        <taxon>Bacteria</taxon>
        <taxon>Pseudomonadati</taxon>
        <taxon>Pseudomonadota</taxon>
        <taxon>Gammaproteobacteria</taxon>
        <taxon>Alteromonadales</taxon>
        <taxon>Pseudoalteromonadaceae</taxon>
        <taxon>Pseudoalteromonas</taxon>
    </lineage>
</organism>
<sequence length="202" mass="21826">MELTAWFSLATICLLGAMTPGPSLAIVLKHTVAGGRLNGLVASIAHGAGIALYAILTVIGMAVIIKETPWLFNIIKYSGAVFLLWLAYKAFTSKSSLGELKHQTATVSLKQSAWEGFMIAFLNPKIAMFFIALFSQFIDANASLQQKVIMVSTVGGIDTVWYCLIALALSKSKVLEKLRNNVHIIEKITGVVLLGITARVLM</sequence>
<evidence type="ECO:0000256" key="1">
    <source>
        <dbReference type="ARBA" id="ARBA00004651"/>
    </source>
</evidence>
<reference evidence="7 8" key="1">
    <citation type="submission" date="2016-10" db="EMBL/GenBank/DDBJ databases">
        <authorList>
            <person name="de Groot N.N."/>
        </authorList>
    </citation>
    <scope>NUCLEOTIDE SEQUENCE [LARGE SCALE GENOMIC DNA]</scope>
    <source>
        <strain evidence="7 8">DSM 6059</strain>
    </source>
</reference>
<feature type="transmembrane region" description="Helical" evidence="6">
    <location>
        <begin position="41"/>
        <end position="63"/>
    </location>
</feature>
<evidence type="ECO:0000256" key="3">
    <source>
        <dbReference type="ARBA" id="ARBA00022692"/>
    </source>
</evidence>
<feature type="transmembrane region" description="Helical" evidence="6">
    <location>
        <begin position="70"/>
        <end position="88"/>
    </location>
</feature>
<dbReference type="PIRSF" id="PIRSF006324">
    <property type="entry name" value="LeuE"/>
    <property type="match status" value="1"/>
</dbReference>
<evidence type="ECO:0000256" key="4">
    <source>
        <dbReference type="ARBA" id="ARBA00022989"/>
    </source>
</evidence>
<feature type="transmembrane region" description="Helical" evidence="6">
    <location>
        <begin position="117"/>
        <end position="137"/>
    </location>
</feature>
<protein>
    <submittedName>
        <fullName evidence="7">Threonine/homoserine/homoserine lactone efflux protein</fullName>
    </submittedName>
</protein>
<dbReference type="AlphaFoldDB" id="A0A1I1MXH5"/>
<evidence type="ECO:0000256" key="6">
    <source>
        <dbReference type="SAM" id="Phobius"/>
    </source>
</evidence>
<keyword evidence="8" id="KW-1185">Reference proteome</keyword>
<keyword evidence="4 6" id="KW-1133">Transmembrane helix</keyword>
<dbReference type="Pfam" id="PF01810">
    <property type="entry name" value="LysE"/>
    <property type="match status" value="1"/>
</dbReference>
<dbReference type="PANTHER" id="PTHR30086">
    <property type="entry name" value="ARGININE EXPORTER PROTEIN ARGO"/>
    <property type="match status" value="1"/>
</dbReference>
<dbReference type="PANTHER" id="PTHR30086:SF16">
    <property type="entry name" value="AMINO ACID EFFLUX PERMEASE RHTB FAMILY"/>
    <property type="match status" value="1"/>
</dbReference>
<gene>
    <name evidence="7" type="ORF">SAMN02745724_02868</name>
</gene>
<dbReference type="InterPro" id="IPR001123">
    <property type="entry name" value="LeuE-type"/>
</dbReference>
<evidence type="ECO:0000256" key="5">
    <source>
        <dbReference type="ARBA" id="ARBA00023136"/>
    </source>
</evidence>
<name>A0A1I1MXH5_9GAMM</name>
<dbReference type="OrthoDB" id="581870at2"/>
<comment type="subcellular location">
    <subcellularLocation>
        <location evidence="1">Cell membrane</location>
        <topology evidence="1">Multi-pass membrane protein</topology>
    </subcellularLocation>
</comment>
<keyword evidence="3 6" id="KW-0812">Transmembrane</keyword>